<name>A0A543B3J0_9ACTN</name>
<evidence type="ECO:0000313" key="2">
    <source>
        <dbReference type="EMBL" id="TQL79407.1"/>
    </source>
</evidence>
<dbReference type="InterPro" id="IPR037523">
    <property type="entry name" value="VOC_core"/>
</dbReference>
<gene>
    <name evidence="2" type="ORF">FB566_5012</name>
</gene>
<comment type="caution">
    <text evidence="2">The sequence shown here is derived from an EMBL/GenBank/DDBJ whole genome shotgun (WGS) entry which is preliminary data.</text>
</comment>
<dbReference type="Proteomes" id="UP000317043">
    <property type="component" value="Unassembled WGS sequence"/>
</dbReference>
<evidence type="ECO:0000259" key="1">
    <source>
        <dbReference type="PROSITE" id="PS51819"/>
    </source>
</evidence>
<dbReference type="PROSITE" id="PS51819">
    <property type="entry name" value="VOC"/>
    <property type="match status" value="1"/>
</dbReference>
<dbReference type="AlphaFoldDB" id="A0A543B3J0"/>
<dbReference type="SUPFAM" id="SSF54593">
    <property type="entry name" value="Glyoxalase/Bleomycin resistance protein/Dihydroxybiphenyl dioxygenase"/>
    <property type="match status" value="1"/>
</dbReference>
<sequence length="144" mass="14935">MAHLTGFGNMVLPTRDLSASITVWSALLDQQPAFQSEDFAAFSGGGVEIGLSAAPWVDHPLVFWSVEDIEQSHETLVAAGAVAMIEVVDGSLAELGTGQAATGDNIDPATGIVDMPGARLAVLKAADGNLLAITQEVPMDWSSD</sequence>
<dbReference type="RefSeq" id="WP_142044689.1">
    <property type="nucleotide sequence ID" value="NZ_JBHTGS010000002.1"/>
</dbReference>
<dbReference type="InParanoid" id="A0A543B3J0"/>
<dbReference type="InterPro" id="IPR029068">
    <property type="entry name" value="Glyas_Bleomycin-R_OHBP_Dase"/>
</dbReference>
<feature type="domain" description="VOC" evidence="1">
    <location>
        <begin position="6"/>
        <end position="136"/>
    </location>
</feature>
<proteinExistence type="predicted"/>
<evidence type="ECO:0000313" key="3">
    <source>
        <dbReference type="Proteomes" id="UP000317043"/>
    </source>
</evidence>
<accession>A0A543B3J0</accession>
<protein>
    <recommendedName>
        <fullName evidence="1">VOC domain-containing protein</fullName>
    </recommendedName>
</protein>
<dbReference type="EMBL" id="VFOW01000001">
    <property type="protein sequence ID" value="TQL79407.1"/>
    <property type="molecule type" value="Genomic_DNA"/>
</dbReference>
<organism evidence="2 3">
    <name type="scientific">Stackebrandtia endophytica</name>
    <dbReference type="NCBI Taxonomy" id="1496996"/>
    <lineage>
        <taxon>Bacteria</taxon>
        <taxon>Bacillati</taxon>
        <taxon>Actinomycetota</taxon>
        <taxon>Actinomycetes</taxon>
        <taxon>Glycomycetales</taxon>
        <taxon>Glycomycetaceae</taxon>
        <taxon>Stackebrandtia</taxon>
    </lineage>
</organism>
<reference evidence="2 3" key="1">
    <citation type="submission" date="2019-06" db="EMBL/GenBank/DDBJ databases">
        <title>Sequencing the genomes of 1000 actinobacteria strains.</title>
        <authorList>
            <person name="Klenk H.-P."/>
        </authorList>
    </citation>
    <scope>NUCLEOTIDE SEQUENCE [LARGE SCALE GENOMIC DNA]</scope>
    <source>
        <strain evidence="2 3">DSM 45928</strain>
    </source>
</reference>
<dbReference type="OrthoDB" id="3481284at2"/>
<keyword evidence="3" id="KW-1185">Reference proteome</keyword>
<dbReference type="Gene3D" id="3.10.180.10">
    <property type="entry name" value="2,3-Dihydroxybiphenyl 1,2-Dioxygenase, domain 1"/>
    <property type="match status" value="1"/>
</dbReference>